<proteinExistence type="inferred from homology"/>
<dbReference type="Gene3D" id="3.30.1370.60">
    <property type="entry name" value="Hypothetical oxidoreductase yiak, domain 2"/>
    <property type="match status" value="1"/>
</dbReference>
<dbReference type="PANTHER" id="PTHR11091">
    <property type="entry name" value="OXIDOREDUCTASE-RELATED"/>
    <property type="match status" value="1"/>
</dbReference>
<dbReference type="SUPFAM" id="SSF89733">
    <property type="entry name" value="L-sulfolactate dehydrogenase-like"/>
    <property type="match status" value="1"/>
</dbReference>
<dbReference type="Gene3D" id="1.10.1530.10">
    <property type="match status" value="1"/>
</dbReference>
<reference evidence="3" key="2">
    <citation type="submission" date="2020-09" db="EMBL/GenBank/DDBJ databases">
        <authorList>
            <person name="Sun Q."/>
            <person name="Zhou Y."/>
        </authorList>
    </citation>
    <scope>NUCLEOTIDE SEQUENCE</scope>
    <source>
        <strain evidence="3">CGMCC 1.16012</strain>
    </source>
</reference>
<dbReference type="GO" id="GO:0016491">
    <property type="term" value="F:oxidoreductase activity"/>
    <property type="evidence" value="ECO:0007669"/>
    <property type="project" value="UniProtKB-KW"/>
</dbReference>
<dbReference type="Proteomes" id="UP000606730">
    <property type="component" value="Unassembled WGS sequence"/>
</dbReference>
<accession>A0A917ADV6</accession>
<comment type="caution">
    <text evidence="3">The sequence shown here is derived from an EMBL/GenBank/DDBJ whole genome shotgun (WGS) entry which is preliminary data.</text>
</comment>
<comment type="similarity">
    <text evidence="1">Belongs to the LDH2/MDH2 oxidoreductase family.</text>
</comment>
<keyword evidence="2" id="KW-0560">Oxidoreductase</keyword>
<dbReference type="InterPro" id="IPR043144">
    <property type="entry name" value="Mal/L-sulf/L-lact_DH-like_ah"/>
</dbReference>
<reference evidence="3" key="1">
    <citation type="journal article" date="2014" name="Int. J. Syst. Evol. Microbiol.">
        <title>Complete genome sequence of Corynebacterium casei LMG S-19264T (=DSM 44701T), isolated from a smear-ripened cheese.</title>
        <authorList>
            <consortium name="US DOE Joint Genome Institute (JGI-PGF)"/>
            <person name="Walter F."/>
            <person name="Albersmeier A."/>
            <person name="Kalinowski J."/>
            <person name="Ruckert C."/>
        </authorList>
    </citation>
    <scope>NUCLEOTIDE SEQUENCE</scope>
    <source>
        <strain evidence="3">CGMCC 1.16012</strain>
    </source>
</reference>
<protein>
    <submittedName>
        <fullName evidence="3">Lactate dehydrogenase</fullName>
    </submittedName>
</protein>
<evidence type="ECO:0000256" key="2">
    <source>
        <dbReference type="ARBA" id="ARBA00023002"/>
    </source>
</evidence>
<evidence type="ECO:0000313" key="3">
    <source>
        <dbReference type="EMBL" id="GGE45589.1"/>
    </source>
</evidence>
<dbReference type="Pfam" id="PF02615">
    <property type="entry name" value="Ldh_2"/>
    <property type="match status" value="1"/>
</dbReference>
<name>A0A917ADV6_9RHOB</name>
<dbReference type="PANTHER" id="PTHR11091:SF0">
    <property type="entry name" value="MALATE DEHYDROGENASE"/>
    <property type="match status" value="1"/>
</dbReference>
<evidence type="ECO:0000256" key="1">
    <source>
        <dbReference type="ARBA" id="ARBA00006056"/>
    </source>
</evidence>
<organism evidence="3 4">
    <name type="scientific">Actibacterium pelagium</name>
    <dbReference type="NCBI Taxonomy" id="2029103"/>
    <lineage>
        <taxon>Bacteria</taxon>
        <taxon>Pseudomonadati</taxon>
        <taxon>Pseudomonadota</taxon>
        <taxon>Alphaproteobacteria</taxon>
        <taxon>Rhodobacterales</taxon>
        <taxon>Roseobacteraceae</taxon>
        <taxon>Actibacterium</taxon>
    </lineage>
</organism>
<sequence>MPGNPKKRAVKVVERIAECELVGLVGSAFRAAAMRADMADDAARMLVTAEMMGISTHGVSRTGYYVDRMEKGGVNPDATPIITAPAAALRQVDGQNGLGAAVAFRAMTSAMEAAREVGIGAAFCRASSHLGALAPLLLQAAEAGFAAICTTNTAPMIAAPGGRSPILGNQPLGITIPDTGGRHLIFDVALSVAARSKVRQAAAAGIPIPDSWATDAQGQPTTDAAEAMKGFMQAIGGSKGANLSLALDLFTAVLSGSSFLSEIPNANQNPEAVSNTGHLFLVIDAGRLLSPQSASDRLGVARSLLKESAAPDAAHGPRLPGDRALASLAEARAKGVPIAPDLLGRLKALARV</sequence>
<dbReference type="InterPro" id="IPR036111">
    <property type="entry name" value="Mal/L-sulfo/L-lacto_DH-like_sf"/>
</dbReference>
<gene>
    <name evidence="3" type="primary">mdh</name>
    <name evidence="3" type="ORF">GCM10011517_11510</name>
</gene>
<dbReference type="EMBL" id="BMKN01000001">
    <property type="protein sequence ID" value="GGE45589.1"/>
    <property type="molecule type" value="Genomic_DNA"/>
</dbReference>
<dbReference type="InterPro" id="IPR043143">
    <property type="entry name" value="Mal/L-sulf/L-lact_DH-like_NADP"/>
</dbReference>
<dbReference type="AlphaFoldDB" id="A0A917ADV6"/>
<keyword evidence="4" id="KW-1185">Reference proteome</keyword>
<evidence type="ECO:0000313" key="4">
    <source>
        <dbReference type="Proteomes" id="UP000606730"/>
    </source>
</evidence>
<dbReference type="InterPro" id="IPR003767">
    <property type="entry name" value="Malate/L-lactate_DH-like"/>
</dbReference>